<dbReference type="Pfam" id="PF05383">
    <property type="entry name" value="La"/>
    <property type="match status" value="1"/>
</dbReference>
<dbReference type="GO" id="GO:0005634">
    <property type="term" value="C:nucleus"/>
    <property type="evidence" value="ECO:0007669"/>
    <property type="project" value="InterPro"/>
</dbReference>
<gene>
    <name evidence="5" type="ORF">TR93877</name>
</gene>
<dbReference type="EMBL" id="GEEE01022667">
    <property type="protein sequence ID" value="JAP40558.1"/>
    <property type="molecule type" value="Transcribed_RNA"/>
</dbReference>
<feature type="region of interest" description="Disordered" evidence="3">
    <location>
        <begin position="1039"/>
        <end position="1276"/>
    </location>
</feature>
<dbReference type="GO" id="GO:0000339">
    <property type="term" value="F:RNA cap binding"/>
    <property type="evidence" value="ECO:0007669"/>
    <property type="project" value="InterPro"/>
</dbReference>
<feature type="compositionally biased region" description="Low complexity" evidence="3">
    <location>
        <begin position="1086"/>
        <end position="1106"/>
    </location>
</feature>
<dbReference type="InterPro" id="IPR006607">
    <property type="entry name" value="DM15"/>
</dbReference>
<dbReference type="CDD" id="cd07323">
    <property type="entry name" value="LAM"/>
    <property type="match status" value="1"/>
</dbReference>
<feature type="compositionally biased region" description="Low complexity" evidence="3">
    <location>
        <begin position="1207"/>
        <end position="1226"/>
    </location>
</feature>
<dbReference type="InterPro" id="IPR036390">
    <property type="entry name" value="WH_DNA-bd_sf"/>
</dbReference>
<evidence type="ECO:0000259" key="4">
    <source>
        <dbReference type="PROSITE" id="PS50961"/>
    </source>
</evidence>
<feature type="compositionally biased region" description="Basic residues" evidence="3">
    <location>
        <begin position="29"/>
        <end position="40"/>
    </location>
</feature>
<dbReference type="GO" id="GO:0048255">
    <property type="term" value="P:mRNA stabilization"/>
    <property type="evidence" value="ECO:0007669"/>
    <property type="project" value="InterPro"/>
</dbReference>
<feature type="compositionally biased region" description="Polar residues" evidence="3">
    <location>
        <begin position="257"/>
        <end position="280"/>
    </location>
</feature>
<feature type="compositionally biased region" description="Polar residues" evidence="3">
    <location>
        <begin position="304"/>
        <end position="329"/>
    </location>
</feature>
<keyword evidence="1 2" id="KW-0694">RNA-binding</keyword>
<feature type="compositionally biased region" description="Low complexity" evidence="3">
    <location>
        <begin position="848"/>
        <end position="862"/>
    </location>
</feature>
<feature type="region of interest" description="Disordered" evidence="3">
    <location>
        <begin position="304"/>
        <end position="377"/>
    </location>
</feature>
<evidence type="ECO:0000256" key="2">
    <source>
        <dbReference type="PROSITE-ProRule" id="PRU00332"/>
    </source>
</evidence>
<sequence length="1276" mass="140322">MFQVLPQTADDEWPELGQSAPQELTKAKVPVKSKSKRKWKRLDEEDLAKIDEYENAGPVQETGVQTSSPPKETAVNEPVAHDASRSKKLNGVGEPQSKRISAESNESGGAPCLFVRPDYAGFEIPVTIPRPGFNPNIVSHYRNFGRCVQTCGCRSPGCLICEAERLARIKYQVEYYFGDRNFGRDSYLQSQITDDRYVPVQIVLDFPRMRQLGTTLEDLVKACGSSDVVEFDEHMSKIRRKNAYIHRPLFFPIAMPHTQQPGYTEQPITTHSDGSGSLHINLSPTYTSSLLSPAAVQLNNSNVQENCQPVSPPETNNVSTAPSEDTWQTVDRRVKRTRNRSSCEGPEETPKASASQRSQAQSRSRLHSTCSEQSDGDEDELLNYLVVIVPERASGRELKHTSMHASSEDLESAMRKGSAALPIPESRSKSTSASLQASPCPPQKLVQSSSDYPGTSGMSSRLLLKHPGGDRHPNPDYQSRAKTQADLAKEIRHGLEVYQRSIRRQRCRSYQKLGFEFDFESDGYISSTTDSFTDLSGSEDRFSEQKANKVQLVSPEEFANLKRAAEEDSNQIAVKHESTQATSPPFPPVATTQSVPEKPIEKIPIAPVKCLDDLPFFYPAKILPPPPAAILNTPWFAPPISPEMLVTGAPIWDPTSAAEGSMPPSGHPQASIEQAEAAVAALVAEVSKAAMASCKMEAAPVMPPALRKGTTVPKKPRRIVGFYPAKVAPGGERKRDELDVGFAFDISRRTANRAPRGTSFSLCEQTSSSRTTPKTDHAYNDDIHVPIVSMASDVSISGTTVIISSKHHKMEKLSESHDHISKEGASAASTSTDATTSATPKSRRRHAVSFSVSSSQQPQPTSNFKSNQAAQTVLKAGGYTSRDYMRYRASCLADRDRCGPGKSQEMNTLYRFWSFFLRDNFFQKMYREFRTLARADAEAGYRYGIECLFRFFSYGLEQRFWLPLFRDFQEETLWDYDTGHLYGLEKFWAFLHYGKHKPDLDPRLAELLKRYSKIEDFRKNFEAPDGFFGYRKRLPSTSADVASSKPFAPPATRKRNSASFSVSGRRPTSVTSAVCTSEQAPGKSNSGSRASSSAAATAQAQPTPGSTKPTEAHTSNNAEPSQPKVNRGRTIRPSKPLTSAAENSNPSTSDNEPVVMPLPSKLEKRPVEQVNPATEENPDSTCCQSQTEPSPIQAASHATLSSPPPQQAEESSQGGKQQHQQSWSQKPKPYQKPAKGSSSKQQLQSGDKSNSGGSTGSSDQNRPKPKPQVVAATGSS</sequence>
<feature type="region of interest" description="Disordered" evidence="3">
    <location>
        <begin position="256"/>
        <end position="281"/>
    </location>
</feature>
<feature type="region of interest" description="Disordered" evidence="3">
    <location>
        <begin position="808"/>
        <end position="867"/>
    </location>
</feature>
<organism evidence="5">
    <name type="scientific">Schistocephalus solidus</name>
    <name type="common">Tapeworm</name>
    <dbReference type="NCBI Taxonomy" id="70667"/>
    <lineage>
        <taxon>Eukaryota</taxon>
        <taxon>Metazoa</taxon>
        <taxon>Spiralia</taxon>
        <taxon>Lophotrochozoa</taxon>
        <taxon>Platyhelminthes</taxon>
        <taxon>Cestoda</taxon>
        <taxon>Eucestoda</taxon>
        <taxon>Diphyllobothriidea</taxon>
        <taxon>Diphyllobothriidae</taxon>
        <taxon>Schistocephalus</taxon>
    </lineage>
</organism>
<evidence type="ECO:0000313" key="5">
    <source>
        <dbReference type="EMBL" id="JAP40558.1"/>
    </source>
</evidence>
<dbReference type="AlphaFoldDB" id="A0A0X3NLH6"/>
<dbReference type="Gene3D" id="1.10.10.10">
    <property type="entry name" value="Winged helix-like DNA-binding domain superfamily/Winged helix DNA-binding domain"/>
    <property type="match status" value="1"/>
</dbReference>
<dbReference type="Pfam" id="PF21071">
    <property type="entry name" value="LARP1_HEAT"/>
    <property type="match status" value="1"/>
</dbReference>
<dbReference type="InterPro" id="IPR036388">
    <property type="entry name" value="WH-like_DNA-bd_sf"/>
</dbReference>
<evidence type="ECO:0000256" key="1">
    <source>
        <dbReference type="ARBA" id="ARBA00022884"/>
    </source>
</evidence>
<feature type="region of interest" description="Disordered" evidence="3">
    <location>
        <begin position="755"/>
        <end position="779"/>
    </location>
</feature>
<reference evidence="5" key="1">
    <citation type="submission" date="2016-01" db="EMBL/GenBank/DDBJ databases">
        <title>Reference transcriptome for the parasite Schistocephalus solidus: insights into the molecular evolution of parasitism.</title>
        <authorList>
            <person name="Hebert F.O."/>
            <person name="Grambauer S."/>
            <person name="Barber I."/>
            <person name="Landry C.R."/>
            <person name="Aubin-Horth N."/>
        </authorList>
    </citation>
    <scope>NUCLEOTIDE SEQUENCE</scope>
</reference>
<accession>A0A0X3NLH6</accession>
<dbReference type="GO" id="GO:1990904">
    <property type="term" value="C:ribonucleoprotein complex"/>
    <property type="evidence" value="ECO:0007669"/>
    <property type="project" value="InterPro"/>
</dbReference>
<feature type="compositionally biased region" description="Polar residues" evidence="3">
    <location>
        <begin position="1250"/>
        <end position="1260"/>
    </location>
</feature>
<feature type="compositionally biased region" description="Low complexity" evidence="3">
    <location>
        <begin position="1235"/>
        <end position="1249"/>
    </location>
</feature>
<feature type="compositionally biased region" description="Polar residues" evidence="3">
    <location>
        <begin position="445"/>
        <end position="459"/>
    </location>
</feature>
<name>A0A0X3NLH6_SCHSO</name>
<dbReference type="GO" id="GO:0006396">
    <property type="term" value="P:RNA processing"/>
    <property type="evidence" value="ECO:0007669"/>
    <property type="project" value="InterPro"/>
</dbReference>
<dbReference type="InterPro" id="IPR002344">
    <property type="entry name" value="Lupus_La"/>
</dbReference>
<feature type="compositionally biased region" description="Polar residues" evidence="3">
    <location>
        <begin position="1107"/>
        <end position="1124"/>
    </location>
</feature>
<feature type="compositionally biased region" description="Polar residues" evidence="3">
    <location>
        <begin position="758"/>
        <end position="772"/>
    </location>
</feature>
<feature type="compositionally biased region" description="Basic and acidic residues" evidence="3">
    <location>
        <begin position="41"/>
        <end position="52"/>
    </location>
</feature>
<protein>
    <recommendedName>
        <fullName evidence="4">HTH La-type RNA-binding domain-containing protein</fullName>
    </recommendedName>
</protein>
<dbReference type="SMART" id="SM00684">
    <property type="entry name" value="DM15"/>
    <property type="match status" value="3"/>
</dbReference>
<dbReference type="SUPFAM" id="SSF46785">
    <property type="entry name" value="Winged helix' DNA-binding domain"/>
    <property type="match status" value="1"/>
</dbReference>
<dbReference type="SMART" id="SM00715">
    <property type="entry name" value="LA"/>
    <property type="match status" value="1"/>
</dbReference>
<feature type="compositionally biased region" description="Basic and acidic residues" evidence="3">
    <location>
        <begin position="811"/>
        <end position="822"/>
    </location>
</feature>
<dbReference type="PRINTS" id="PR00302">
    <property type="entry name" value="LUPUSLA"/>
</dbReference>
<feature type="compositionally biased region" description="Low complexity" evidence="3">
    <location>
        <begin position="352"/>
        <end position="363"/>
    </location>
</feature>
<feature type="region of interest" description="Disordered" evidence="3">
    <location>
        <begin position="397"/>
        <end position="477"/>
    </location>
</feature>
<feature type="compositionally biased region" description="Polar residues" evidence="3">
    <location>
        <begin position="1057"/>
        <end position="1085"/>
    </location>
</feature>
<feature type="region of interest" description="Disordered" evidence="3">
    <location>
        <begin position="1"/>
        <end position="107"/>
    </location>
</feature>
<dbReference type="PROSITE" id="PS50961">
    <property type="entry name" value="HTH_LA"/>
    <property type="match status" value="1"/>
</dbReference>
<feature type="compositionally biased region" description="Low complexity" evidence="3">
    <location>
        <begin position="825"/>
        <end position="839"/>
    </location>
</feature>
<dbReference type="InterPro" id="IPR006630">
    <property type="entry name" value="La_HTH"/>
</dbReference>
<feature type="compositionally biased region" description="Polar residues" evidence="3">
    <location>
        <begin position="1171"/>
        <end position="1190"/>
    </location>
</feature>
<feature type="domain" description="HTH La-type RNA-binding" evidence="4">
    <location>
        <begin position="159"/>
        <end position="248"/>
    </location>
</feature>
<feature type="compositionally biased region" description="Polar residues" evidence="3">
    <location>
        <begin position="1136"/>
        <end position="1151"/>
    </location>
</feature>
<proteinExistence type="predicted"/>
<evidence type="ECO:0000256" key="3">
    <source>
        <dbReference type="SAM" id="MobiDB-lite"/>
    </source>
</evidence>